<proteinExistence type="predicted"/>
<name>A0ABU6TGK7_9FABA</name>
<gene>
    <name evidence="1" type="ORF">PIB30_039845</name>
</gene>
<sequence length="106" mass="11462">MGWGFSFRILSGFSGTGSSLESWRSVPSDSSSLVSPRVQVFAVVVWRTRCSRNLLDSALGDSLQLKTPDEAMDLIELNKAMAQQVTALNKKLKKLDVSAVGTQSVA</sequence>
<dbReference type="EMBL" id="JASCZI010090833">
    <property type="protein sequence ID" value="MED6146988.1"/>
    <property type="molecule type" value="Genomic_DNA"/>
</dbReference>
<comment type="caution">
    <text evidence="1">The sequence shown here is derived from an EMBL/GenBank/DDBJ whole genome shotgun (WGS) entry which is preliminary data.</text>
</comment>
<accession>A0ABU6TGK7</accession>
<organism evidence="1 2">
    <name type="scientific">Stylosanthes scabra</name>
    <dbReference type="NCBI Taxonomy" id="79078"/>
    <lineage>
        <taxon>Eukaryota</taxon>
        <taxon>Viridiplantae</taxon>
        <taxon>Streptophyta</taxon>
        <taxon>Embryophyta</taxon>
        <taxon>Tracheophyta</taxon>
        <taxon>Spermatophyta</taxon>
        <taxon>Magnoliopsida</taxon>
        <taxon>eudicotyledons</taxon>
        <taxon>Gunneridae</taxon>
        <taxon>Pentapetalae</taxon>
        <taxon>rosids</taxon>
        <taxon>fabids</taxon>
        <taxon>Fabales</taxon>
        <taxon>Fabaceae</taxon>
        <taxon>Papilionoideae</taxon>
        <taxon>50 kb inversion clade</taxon>
        <taxon>dalbergioids sensu lato</taxon>
        <taxon>Dalbergieae</taxon>
        <taxon>Pterocarpus clade</taxon>
        <taxon>Stylosanthes</taxon>
    </lineage>
</organism>
<dbReference type="Proteomes" id="UP001341840">
    <property type="component" value="Unassembled WGS sequence"/>
</dbReference>
<reference evidence="1 2" key="1">
    <citation type="journal article" date="2023" name="Plants (Basel)">
        <title>Bridging the Gap: Combining Genomics and Transcriptomics Approaches to Understand Stylosanthes scabra, an Orphan Legume from the Brazilian Caatinga.</title>
        <authorList>
            <person name="Ferreira-Neto J.R.C."/>
            <person name="da Silva M.D."/>
            <person name="Binneck E."/>
            <person name="de Melo N.F."/>
            <person name="da Silva R.H."/>
            <person name="de Melo A.L.T.M."/>
            <person name="Pandolfi V."/>
            <person name="Bustamante F.O."/>
            <person name="Brasileiro-Vidal A.C."/>
            <person name="Benko-Iseppon A.M."/>
        </authorList>
    </citation>
    <scope>NUCLEOTIDE SEQUENCE [LARGE SCALE GENOMIC DNA]</scope>
    <source>
        <tissue evidence="1">Leaves</tissue>
    </source>
</reference>
<evidence type="ECO:0000313" key="2">
    <source>
        <dbReference type="Proteomes" id="UP001341840"/>
    </source>
</evidence>
<protein>
    <submittedName>
        <fullName evidence="1">Uncharacterized protein</fullName>
    </submittedName>
</protein>
<evidence type="ECO:0000313" key="1">
    <source>
        <dbReference type="EMBL" id="MED6146988.1"/>
    </source>
</evidence>
<keyword evidence="2" id="KW-1185">Reference proteome</keyword>